<comment type="pathway">
    <text evidence="8">Phospholipid metabolism; phosphatidylcholine biosynthesis; phosphatidylcholine from phosphocholine: step 2/2.</text>
</comment>
<evidence type="ECO:0000256" key="1">
    <source>
        <dbReference type="ARBA" id="ARBA00001946"/>
    </source>
</evidence>
<keyword evidence="14" id="KW-1185">Reference proteome</keyword>
<comment type="cofactor">
    <cofactor evidence="1">
        <name>Mg(2+)</name>
        <dbReference type="ChEBI" id="CHEBI:18420"/>
    </cofactor>
</comment>
<evidence type="ECO:0000256" key="4">
    <source>
        <dbReference type="ARBA" id="ARBA00022679"/>
    </source>
</evidence>
<feature type="transmembrane region" description="Helical" evidence="12">
    <location>
        <begin position="370"/>
        <end position="387"/>
    </location>
</feature>
<dbReference type="RefSeq" id="XP_018278059.1">
    <property type="nucleotide sequence ID" value="XM_018423487.1"/>
</dbReference>
<comment type="catalytic activity">
    <reaction evidence="10">
        <text>CDP-N,N-dimethylethanolamine + a 1,2-diacyl-sn-glycerol = a 1,2-diacyl-sn-glycero-3-phospho-N,N-dimethylethanolamine + CMP + H(+)</text>
        <dbReference type="Rhea" id="RHEA:33775"/>
        <dbReference type="ChEBI" id="CHEBI:15378"/>
        <dbReference type="ChEBI" id="CHEBI:17815"/>
        <dbReference type="ChEBI" id="CHEBI:60377"/>
        <dbReference type="ChEBI" id="CHEBI:64572"/>
        <dbReference type="ChEBI" id="CHEBI:65117"/>
    </reaction>
    <physiologicalReaction direction="left-to-right" evidence="10">
        <dbReference type="Rhea" id="RHEA:33776"/>
    </physiologicalReaction>
</comment>
<dbReference type="GO" id="GO:0012505">
    <property type="term" value="C:endomembrane system"/>
    <property type="evidence" value="ECO:0007669"/>
    <property type="project" value="UniProtKB-SubCell"/>
</dbReference>
<evidence type="ECO:0000256" key="12">
    <source>
        <dbReference type="SAM" id="Phobius"/>
    </source>
</evidence>
<dbReference type="GeneID" id="28984090"/>
<comment type="subcellular location">
    <subcellularLocation>
        <location evidence="2">Endomembrane system</location>
        <topology evidence="2">Multi-pass membrane protein</topology>
    </subcellularLocation>
</comment>
<feature type="transmembrane region" description="Helical" evidence="12">
    <location>
        <begin position="313"/>
        <end position="330"/>
    </location>
</feature>
<gene>
    <name evidence="13" type="ORF">CC85DRAFT_286342</name>
</gene>
<dbReference type="PIRSF" id="PIRSF015665">
    <property type="entry name" value="CHOPT"/>
    <property type="match status" value="1"/>
</dbReference>
<dbReference type="PROSITE" id="PS00379">
    <property type="entry name" value="CDP_ALCOHOL_P_TRANSF"/>
    <property type="match status" value="1"/>
</dbReference>
<feature type="transmembrane region" description="Helical" evidence="12">
    <location>
        <begin position="238"/>
        <end position="259"/>
    </location>
</feature>
<comment type="similarity">
    <text evidence="3 11">Belongs to the CDP-alcohol phosphatidyltransferase class-I family.</text>
</comment>
<dbReference type="PANTHER" id="PTHR10414:SF37">
    <property type="entry name" value="BB IN A BOXCAR, ISOFORM C"/>
    <property type="match status" value="1"/>
</dbReference>
<dbReference type="FunFam" id="1.20.120.1760:FF:000012">
    <property type="entry name" value="sn-1,2-diacylglycerol cholinephosphotransferase"/>
    <property type="match status" value="1"/>
</dbReference>
<evidence type="ECO:0000256" key="6">
    <source>
        <dbReference type="ARBA" id="ARBA00022989"/>
    </source>
</evidence>
<dbReference type="GO" id="GO:0004142">
    <property type="term" value="F:diacylglycerol cholinephosphotransferase activity"/>
    <property type="evidence" value="ECO:0007669"/>
    <property type="project" value="UniProtKB-EC"/>
</dbReference>
<evidence type="ECO:0000256" key="8">
    <source>
        <dbReference type="ARBA" id="ARBA00037890"/>
    </source>
</evidence>
<feature type="transmembrane region" description="Helical" evidence="12">
    <location>
        <begin position="271"/>
        <end position="293"/>
    </location>
</feature>
<dbReference type="EMBL" id="KQ087216">
    <property type="protein sequence ID" value="KLT41568.1"/>
    <property type="molecule type" value="Genomic_DNA"/>
</dbReference>
<dbReference type="InterPro" id="IPR000462">
    <property type="entry name" value="CDP-OH_P_trans"/>
</dbReference>
<dbReference type="InterPro" id="IPR014472">
    <property type="entry name" value="CHOPT"/>
</dbReference>
<feature type="transmembrane region" description="Helical" evidence="12">
    <location>
        <begin position="33"/>
        <end position="66"/>
    </location>
</feature>
<keyword evidence="6 12" id="KW-1133">Transmembrane helix</keyword>
<dbReference type="OrthoDB" id="196717at2759"/>
<accession>A0A0J0XKB9</accession>
<dbReference type="STRING" id="879819.A0A0J0XKB9"/>
<feature type="transmembrane region" description="Helical" evidence="12">
    <location>
        <begin position="78"/>
        <end position="97"/>
    </location>
</feature>
<evidence type="ECO:0000256" key="3">
    <source>
        <dbReference type="ARBA" id="ARBA00010441"/>
    </source>
</evidence>
<reference evidence="13 14" key="1">
    <citation type="submission" date="2015-03" db="EMBL/GenBank/DDBJ databases">
        <title>Genomics and transcriptomics of the oil-accumulating basidiomycete yeast T. oleaginosus allow insights into substrate utilization and the diverse evolutionary trajectories of mating systems in fungi.</title>
        <authorList>
            <consortium name="DOE Joint Genome Institute"/>
            <person name="Kourist R."/>
            <person name="Kracht O."/>
            <person name="Bracharz F."/>
            <person name="Lipzen A."/>
            <person name="Nolan M."/>
            <person name="Ohm R."/>
            <person name="Grigoriev I."/>
            <person name="Sun S."/>
            <person name="Heitman J."/>
            <person name="Bruck T."/>
            <person name="Nowrousian M."/>
        </authorList>
    </citation>
    <scope>NUCLEOTIDE SEQUENCE [LARGE SCALE GENOMIC DNA]</scope>
    <source>
        <strain evidence="13 14">IBC0246</strain>
    </source>
</reference>
<dbReference type="InterPro" id="IPR043130">
    <property type="entry name" value="CDP-OH_PTrfase_TM_dom"/>
</dbReference>
<name>A0A0J0XKB9_9TREE</name>
<proteinExistence type="inferred from homology"/>
<evidence type="ECO:0000313" key="14">
    <source>
        <dbReference type="Proteomes" id="UP000053611"/>
    </source>
</evidence>
<keyword evidence="4 11" id="KW-0808">Transferase</keyword>
<dbReference type="EC" id="2.7.8.2" evidence="9"/>
<organism evidence="13 14">
    <name type="scientific">Cutaneotrichosporon oleaginosum</name>
    <dbReference type="NCBI Taxonomy" id="879819"/>
    <lineage>
        <taxon>Eukaryota</taxon>
        <taxon>Fungi</taxon>
        <taxon>Dikarya</taxon>
        <taxon>Basidiomycota</taxon>
        <taxon>Agaricomycotina</taxon>
        <taxon>Tremellomycetes</taxon>
        <taxon>Trichosporonales</taxon>
        <taxon>Trichosporonaceae</taxon>
        <taxon>Cutaneotrichosporon</taxon>
    </lineage>
</organism>
<keyword evidence="7 12" id="KW-0472">Membrane</keyword>
<dbReference type="PANTHER" id="PTHR10414">
    <property type="entry name" value="ETHANOLAMINEPHOSPHOTRANSFERASE"/>
    <property type="match status" value="1"/>
</dbReference>
<evidence type="ECO:0000256" key="5">
    <source>
        <dbReference type="ARBA" id="ARBA00022692"/>
    </source>
</evidence>
<evidence type="ECO:0000256" key="2">
    <source>
        <dbReference type="ARBA" id="ARBA00004127"/>
    </source>
</evidence>
<feature type="transmembrane region" description="Helical" evidence="12">
    <location>
        <begin position="337"/>
        <end position="358"/>
    </location>
</feature>
<evidence type="ECO:0000256" key="11">
    <source>
        <dbReference type="RuleBase" id="RU003750"/>
    </source>
</evidence>
<protein>
    <recommendedName>
        <fullName evidence="9">diacylglycerol cholinephosphotransferase</fullName>
        <ecNumber evidence="9">2.7.8.2</ecNumber>
    </recommendedName>
</protein>
<evidence type="ECO:0000313" key="13">
    <source>
        <dbReference type="EMBL" id="KLT41568.1"/>
    </source>
</evidence>
<dbReference type="Pfam" id="PF01066">
    <property type="entry name" value="CDP-OH_P_transf"/>
    <property type="match status" value="1"/>
</dbReference>
<dbReference type="AlphaFoldDB" id="A0A0J0XKB9"/>
<evidence type="ECO:0000256" key="7">
    <source>
        <dbReference type="ARBA" id="ARBA00023136"/>
    </source>
</evidence>
<sequence length="434" mass="48839">MRISPTQFEGLDKYKYSSVDKSILSRRVLTPWWNWLITLFPYTLAPNAITFLGLCFVFFNVLTLAYYDIEYEGKDLPWWVYASWAFGLFAYQSMDAIDGKQARRLGMGSALGEMFDHGCDAINTSLEVVLACHALGLNRSWWTVASEVASLLNFYASTWEEYHTGTLYLSAFSGPVEGIVMIIVIYIITAVHPLHQHFWQQPLVSLLPAHIGDNAAAAIDSALGLPEKYTLATLPINVAFMIFGAIGTGANMLNAYYNVIAARHKAGKPIVTPLFGLLPFGAHTLILCAWLHAERFDGVSIVHDARLLPFLGYWGMAAAYQVSQLILAHVTKSPFPFWNGMMVYSLAAAIDANAQWLFGVEPLVQSSPTASNVFIWMSFFVALFNYIRFAREIIWQICDYTGIACFTVRRRDKTGRWIEAAEMVREIEELRKTQ</sequence>
<evidence type="ECO:0000256" key="9">
    <source>
        <dbReference type="ARBA" id="ARBA00038987"/>
    </source>
</evidence>
<dbReference type="Gene3D" id="1.20.120.1760">
    <property type="match status" value="1"/>
</dbReference>
<dbReference type="InterPro" id="IPR048254">
    <property type="entry name" value="CDP_ALCOHOL_P_TRANSF_CS"/>
</dbReference>
<evidence type="ECO:0000256" key="10">
    <source>
        <dbReference type="ARBA" id="ARBA00051857"/>
    </source>
</evidence>
<dbReference type="GO" id="GO:0016020">
    <property type="term" value="C:membrane"/>
    <property type="evidence" value="ECO:0007669"/>
    <property type="project" value="InterPro"/>
</dbReference>
<keyword evidence="5 12" id="KW-0812">Transmembrane</keyword>
<dbReference type="Proteomes" id="UP000053611">
    <property type="component" value="Unassembled WGS sequence"/>
</dbReference>
<feature type="transmembrane region" description="Helical" evidence="12">
    <location>
        <begin position="167"/>
        <end position="188"/>
    </location>
</feature>